<accession>A0A3B1CPU0</accession>
<name>A0A3B1CPU0_9ZZZZ</name>
<dbReference type="Pfam" id="PF25601">
    <property type="entry name" value="AAA_lid_14"/>
    <property type="match status" value="1"/>
</dbReference>
<dbReference type="InterPro" id="IPR001789">
    <property type="entry name" value="Sig_transdc_resp-reg_receiver"/>
</dbReference>
<evidence type="ECO:0000259" key="3">
    <source>
        <dbReference type="PROSITE" id="PS50045"/>
    </source>
</evidence>
<dbReference type="SUPFAM" id="SSF52540">
    <property type="entry name" value="P-loop containing nucleoside triphosphate hydrolases"/>
    <property type="match status" value="1"/>
</dbReference>
<evidence type="ECO:0000259" key="4">
    <source>
        <dbReference type="PROSITE" id="PS50110"/>
    </source>
</evidence>
<dbReference type="PROSITE" id="PS50045">
    <property type="entry name" value="SIGMA54_INTERACT_4"/>
    <property type="match status" value="1"/>
</dbReference>
<dbReference type="PANTHER" id="PTHR32071">
    <property type="entry name" value="TRANSCRIPTIONAL REGULATORY PROTEIN"/>
    <property type="match status" value="1"/>
</dbReference>
<dbReference type="EMBL" id="UOGB01000191">
    <property type="protein sequence ID" value="VAX20955.1"/>
    <property type="molecule type" value="Genomic_DNA"/>
</dbReference>
<dbReference type="AlphaFoldDB" id="A0A3B1CPU0"/>
<dbReference type="InterPro" id="IPR058031">
    <property type="entry name" value="AAA_lid_NorR"/>
</dbReference>
<sequence length="423" mass="47557">MSENKKIKGTVLVIDDEPDLLESYARILEAGSYKCVTTSDPFEASSLALSARPNAVITDFKMPGKSGVDILRDVRRQIPHVPVIIISAYATVEGVVEAVKLGAFDYLPKPFTSDQLIITVRRAVDQCRLYLENIALKDKLQEDFFNHHLVGKHPRILKIIKMIEKVSAAKTNILLYGEQGVGKEQVARAIHKNSERANGPFVSVDSATLTRENLEAAPVAKDDKGSADGPRLSVFEAAEGGVLYLEKIEDLDIGIQAKLLKALQDKETVRRGGWEAVRIDVRMIASSTRDLREALNEGQLREDLYYHLNILKIEIPPLRHRKEDIGILCDHFLKEYARREDTRPKTLSFESLSKLMEYNWPGNISELRNVIETEASLSSADTLALKDIPENAQPPGPLSGLTFKEAKRVWMRQFERQFLEDLL</sequence>
<dbReference type="GO" id="GO:0006355">
    <property type="term" value="P:regulation of DNA-templated transcription"/>
    <property type="evidence" value="ECO:0007669"/>
    <property type="project" value="InterPro"/>
</dbReference>
<dbReference type="Pfam" id="PF00072">
    <property type="entry name" value="Response_reg"/>
    <property type="match status" value="1"/>
</dbReference>
<dbReference type="SUPFAM" id="SSF52172">
    <property type="entry name" value="CheY-like"/>
    <property type="match status" value="1"/>
</dbReference>
<dbReference type="InterPro" id="IPR003593">
    <property type="entry name" value="AAA+_ATPase"/>
</dbReference>
<feature type="non-terminal residue" evidence="5">
    <location>
        <position position="423"/>
    </location>
</feature>
<evidence type="ECO:0000256" key="2">
    <source>
        <dbReference type="ARBA" id="ARBA00022840"/>
    </source>
</evidence>
<dbReference type="GO" id="GO:0000160">
    <property type="term" value="P:phosphorelay signal transduction system"/>
    <property type="evidence" value="ECO:0007669"/>
    <property type="project" value="InterPro"/>
</dbReference>
<dbReference type="PROSITE" id="PS50110">
    <property type="entry name" value="RESPONSE_REGULATORY"/>
    <property type="match status" value="1"/>
</dbReference>
<feature type="domain" description="Response regulatory" evidence="4">
    <location>
        <begin position="10"/>
        <end position="124"/>
    </location>
</feature>
<protein>
    <recommendedName>
        <fullName evidence="6">Response regulator of zinc sigma-54-dependent two-component system</fullName>
    </recommendedName>
</protein>
<dbReference type="Pfam" id="PF00158">
    <property type="entry name" value="Sigma54_activat"/>
    <property type="match status" value="1"/>
</dbReference>
<dbReference type="InterPro" id="IPR002078">
    <property type="entry name" value="Sigma_54_int"/>
</dbReference>
<dbReference type="InterPro" id="IPR011006">
    <property type="entry name" value="CheY-like_superfamily"/>
</dbReference>
<dbReference type="InterPro" id="IPR027417">
    <property type="entry name" value="P-loop_NTPase"/>
</dbReference>
<reference evidence="5" key="1">
    <citation type="submission" date="2018-06" db="EMBL/GenBank/DDBJ databases">
        <authorList>
            <person name="Zhirakovskaya E."/>
        </authorList>
    </citation>
    <scope>NUCLEOTIDE SEQUENCE</scope>
</reference>
<dbReference type="Gene3D" id="1.10.8.60">
    <property type="match status" value="1"/>
</dbReference>
<dbReference type="Gene3D" id="3.40.50.300">
    <property type="entry name" value="P-loop containing nucleotide triphosphate hydrolases"/>
    <property type="match status" value="1"/>
</dbReference>
<proteinExistence type="predicted"/>
<feature type="domain" description="Sigma-54 factor interaction" evidence="3">
    <location>
        <begin position="149"/>
        <end position="376"/>
    </location>
</feature>
<evidence type="ECO:0008006" key="6">
    <source>
        <dbReference type="Google" id="ProtNLM"/>
    </source>
</evidence>
<gene>
    <name evidence="5" type="ORF">MNBD_NITROSPINAE03-629</name>
</gene>
<keyword evidence="2" id="KW-0067">ATP-binding</keyword>
<evidence type="ECO:0000313" key="5">
    <source>
        <dbReference type="EMBL" id="VAX20955.1"/>
    </source>
</evidence>
<organism evidence="5">
    <name type="scientific">hydrothermal vent metagenome</name>
    <dbReference type="NCBI Taxonomy" id="652676"/>
    <lineage>
        <taxon>unclassified sequences</taxon>
        <taxon>metagenomes</taxon>
        <taxon>ecological metagenomes</taxon>
    </lineage>
</organism>
<dbReference type="SMART" id="SM00448">
    <property type="entry name" value="REC"/>
    <property type="match status" value="1"/>
</dbReference>
<evidence type="ECO:0000256" key="1">
    <source>
        <dbReference type="ARBA" id="ARBA00022741"/>
    </source>
</evidence>
<dbReference type="CDD" id="cd00009">
    <property type="entry name" value="AAA"/>
    <property type="match status" value="1"/>
</dbReference>
<dbReference type="SMART" id="SM00382">
    <property type="entry name" value="AAA"/>
    <property type="match status" value="1"/>
</dbReference>
<keyword evidence="1" id="KW-0547">Nucleotide-binding</keyword>
<dbReference type="GO" id="GO:0005524">
    <property type="term" value="F:ATP binding"/>
    <property type="evidence" value="ECO:0007669"/>
    <property type="project" value="UniProtKB-KW"/>
</dbReference>
<dbReference type="Gene3D" id="3.40.50.2300">
    <property type="match status" value="1"/>
</dbReference>